<dbReference type="GO" id="GO:0005829">
    <property type="term" value="C:cytosol"/>
    <property type="evidence" value="ECO:0007669"/>
    <property type="project" value="TreeGrafter"/>
</dbReference>
<feature type="domain" description="Carbohydrate kinase FGGY N-terminal" evidence="4">
    <location>
        <begin position="4"/>
        <end position="236"/>
    </location>
</feature>
<name>A0A844SVA5_9BRAD</name>
<proteinExistence type="inferred from homology"/>
<feature type="domain" description="Carbohydrate kinase FGGY C-terminal" evidence="5">
    <location>
        <begin position="247"/>
        <end position="421"/>
    </location>
</feature>
<evidence type="ECO:0000259" key="4">
    <source>
        <dbReference type="Pfam" id="PF00370"/>
    </source>
</evidence>
<dbReference type="PANTHER" id="PTHR10196:SF80">
    <property type="entry name" value="D-RIBULOSE KINASE"/>
    <property type="match status" value="1"/>
</dbReference>
<dbReference type="InterPro" id="IPR018484">
    <property type="entry name" value="FGGY_N"/>
</dbReference>
<dbReference type="Pfam" id="PF02782">
    <property type="entry name" value="FGGY_C"/>
    <property type="match status" value="1"/>
</dbReference>
<protein>
    <submittedName>
        <fullName evidence="6">Carbohydrate kinase</fullName>
    </submittedName>
</protein>
<dbReference type="AlphaFoldDB" id="A0A844SVA5"/>
<dbReference type="InterPro" id="IPR043129">
    <property type="entry name" value="ATPase_NBD"/>
</dbReference>
<reference evidence="6 7" key="1">
    <citation type="submission" date="2019-12" db="EMBL/GenBank/DDBJ databases">
        <title>Draft genome sequences Bradyrhizobium cajani AMBPC1010, Bradyrhizobium pachyrhizi AMBPC1040 and Bradyrhizobium yuanmingense ALSPC3051, three plant growth promoting strains isolated from nodules of Cajanus cajan L. in Dominican Republic.</title>
        <authorList>
            <person name="Flores-Felix J.D."/>
            <person name="Araujo J."/>
            <person name="Diaz-Alcantara C."/>
            <person name="Gonzalez-Andres F."/>
            <person name="Velazquez E."/>
        </authorList>
    </citation>
    <scope>NUCLEOTIDE SEQUENCE [LARGE SCALE GENOMIC DNA]</scope>
    <source>
        <strain evidence="6 7">1040</strain>
    </source>
</reference>
<keyword evidence="3 6" id="KW-0418">Kinase</keyword>
<keyword evidence="2" id="KW-0808">Transferase</keyword>
<accession>A0A844SVA5</accession>
<dbReference type="Proteomes" id="UP000436468">
    <property type="component" value="Unassembled WGS sequence"/>
</dbReference>
<dbReference type="EMBL" id="WQNF01000028">
    <property type="protein sequence ID" value="MVT69345.1"/>
    <property type="molecule type" value="Genomic_DNA"/>
</dbReference>
<dbReference type="SUPFAM" id="SSF53067">
    <property type="entry name" value="Actin-like ATPase domain"/>
    <property type="match status" value="2"/>
</dbReference>
<comment type="similarity">
    <text evidence="1">Belongs to the FGGY kinase family.</text>
</comment>
<evidence type="ECO:0000256" key="2">
    <source>
        <dbReference type="ARBA" id="ARBA00022679"/>
    </source>
</evidence>
<evidence type="ECO:0000256" key="3">
    <source>
        <dbReference type="ARBA" id="ARBA00022777"/>
    </source>
</evidence>
<dbReference type="PIRSF" id="PIRSF000538">
    <property type="entry name" value="GlpK"/>
    <property type="match status" value="1"/>
</dbReference>
<comment type="caution">
    <text evidence="6">The sequence shown here is derived from an EMBL/GenBank/DDBJ whole genome shotgun (WGS) entry which is preliminary data.</text>
</comment>
<organism evidence="6 7">
    <name type="scientific">Bradyrhizobium pachyrhizi</name>
    <dbReference type="NCBI Taxonomy" id="280333"/>
    <lineage>
        <taxon>Bacteria</taxon>
        <taxon>Pseudomonadati</taxon>
        <taxon>Pseudomonadota</taxon>
        <taxon>Alphaproteobacteria</taxon>
        <taxon>Hyphomicrobiales</taxon>
        <taxon>Nitrobacteraceae</taxon>
        <taxon>Bradyrhizobium</taxon>
    </lineage>
</organism>
<dbReference type="GO" id="GO:0019150">
    <property type="term" value="F:D-ribulokinase activity"/>
    <property type="evidence" value="ECO:0007669"/>
    <property type="project" value="TreeGrafter"/>
</dbReference>
<dbReference type="InterPro" id="IPR000577">
    <property type="entry name" value="Carb_kinase_FGGY"/>
</dbReference>
<dbReference type="GO" id="GO:0004856">
    <property type="term" value="F:D-xylulokinase activity"/>
    <property type="evidence" value="ECO:0007669"/>
    <property type="project" value="TreeGrafter"/>
</dbReference>
<evidence type="ECO:0000313" key="7">
    <source>
        <dbReference type="Proteomes" id="UP000436468"/>
    </source>
</evidence>
<dbReference type="RefSeq" id="WP_157347709.1">
    <property type="nucleotide sequence ID" value="NZ_WQNF01000028.1"/>
</dbReference>
<evidence type="ECO:0000313" key="6">
    <source>
        <dbReference type="EMBL" id="MVT69345.1"/>
    </source>
</evidence>
<dbReference type="Pfam" id="PF00370">
    <property type="entry name" value="FGGY_N"/>
    <property type="match status" value="1"/>
</dbReference>
<dbReference type="InterPro" id="IPR018485">
    <property type="entry name" value="FGGY_C"/>
</dbReference>
<dbReference type="CDD" id="cd07783">
    <property type="entry name" value="ASKHA_NBD_FGGY_SePSK_AtXK1-like"/>
    <property type="match status" value="1"/>
</dbReference>
<evidence type="ECO:0000256" key="1">
    <source>
        <dbReference type="ARBA" id="ARBA00009156"/>
    </source>
</evidence>
<dbReference type="PANTHER" id="PTHR10196">
    <property type="entry name" value="SUGAR KINASE"/>
    <property type="match status" value="1"/>
</dbReference>
<dbReference type="GO" id="GO:0005997">
    <property type="term" value="P:xylulose metabolic process"/>
    <property type="evidence" value="ECO:0007669"/>
    <property type="project" value="TreeGrafter"/>
</dbReference>
<sequence>MGGLYLGIDVGTGGVRACAIDPHGGIRGFASVALPAPRVDGSAIDQTPELWWQAATAAIRKLGETVALGDVTRIVVDGTSGTLLLVDAAGRPCSPGLMYNDARATREATRVAAVAPLESGAHGASSALAKLLYLQNDDYVGDARHAVHQADWIAGRLANHHGISDENNALKLGYDPVARAWPSWLEQLGVRDDLLPEVLVPGTPFSEMDPQIARSLGLPPTAQVAAGTTDGVAAFIATRADQPGDAVTSLGTTLVVKQLATQPIFAADQGVYSHRLGERWLAGGASNSGGAALLMHFTAAEMERLTPQLTPDQPTGLDYYPLPKPGERFPIADPALAARVTPRPAEDCRFFQGLLEGIASVEALAYRQLAQLGAPRLRRVIGIGGGAKNDAWIRIRHRVVGVPVSVAEQTEASYGAALLALNGGPP</sequence>
<keyword evidence="7" id="KW-1185">Reference proteome</keyword>
<evidence type="ECO:0000259" key="5">
    <source>
        <dbReference type="Pfam" id="PF02782"/>
    </source>
</evidence>
<dbReference type="Gene3D" id="3.30.420.40">
    <property type="match status" value="2"/>
</dbReference>
<gene>
    <name evidence="6" type="ORF">GPL21_30065</name>
</gene>